<proteinExistence type="predicted"/>
<sequence>MSPASVLSAAPAGLAVRDQAPAAAGQGSLGIRTEALSKSYGAFAALDRVSLDVKPGEFLTLLGPSGSGKTTLLNIIAGFIAPDEGTLWFGGDDVTARPVHERGLGMVFQNYALFPHKSVYENIAFPLRVRKMAGPEIDRRVREALELVQLSQLGGRSISALSGGQRQRVALARAVVFAPRIVLMDEPLSALDKNLREQMQVEIRRLHEKIGATTLYVTHDQREALTMSDRVAVMNKGRIEQCDAPARIYEKPASRFVAGFIGETTLVPVTQASAGTVALPDGRLLAVADPLPDAPSLHVALRAERLLLPGEYGEGFNRIPARLTDVIYQGDSLLMLAQIAGAQAISIRKPLRGGVEAQTWAAGQAVELGLSPSATIVVPD</sequence>
<dbReference type="Gene3D" id="3.40.50.300">
    <property type="entry name" value="P-loop containing nucleotide triphosphate hydrolases"/>
    <property type="match status" value="1"/>
</dbReference>
<reference evidence="6" key="1">
    <citation type="submission" date="2022-03" db="EMBL/GenBank/DDBJ databases">
        <authorList>
            <person name="Woo C.Y."/>
        </authorList>
    </citation>
    <scope>NUCLEOTIDE SEQUENCE</scope>
    <source>
        <strain evidence="6">CYS-02</strain>
    </source>
</reference>
<keyword evidence="7" id="KW-1185">Reference proteome</keyword>
<dbReference type="SMART" id="SM00382">
    <property type="entry name" value="AAA"/>
    <property type="match status" value="1"/>
</dbReference>
<dbReference type="Proteomes" id="UP001139447">
    <property type="component" value="Unassembled WGS sequence"/>
</dbReference>
<dbReference type="InterPro" id="IPR013611">
    <property type="entry name" value="Transp-assoc_OB_typ2"/>
</dbReference>
<dbReference type="InterPro" id="IPR008995">
    <property type="entry name" value="Mo/tungstate-bd_C_term_dom"/>
</dbReference>
<dbReference type="FunFam" id="3.40.50.300:FF:000042">
    <property type="entry name" value="Maltose/maltodextrin ABC transporter, ATP-binding protein"/>
    <property type="match status" value="1"/>
</dbReference>
<dbReference type="PROSITE" id="PS50893">
    <property type="entry name" value="ABC_TRANSPORTER_2"/>
    <property type="match status" value="1"/>
</dbReference>
<dbReference type="InterPro" id="IPR017871">
    <property type="entry name" value="ABC_transporter-like_CS"/>
</dbReference>
<evidence type="ECO:0000256" key="4">
    <source>
        <dbReference type="ARBA" id="ARBA00022840"/>
    </source>
</evidence>
<dbReference type="GO" id="GO:0016887">
    <property type="term" value="F:ATP hydrolysis activity"/>
    <property type="evidence" value="ECO:0007669"/>
    <property type="project" value="InterPro"/>
</dbReference>
<dbReference type="EMBL" id="JALGBI010000002">
    <property type="protein sequence ID" value="MCJ0764815.1"/>
    <property type="molecule type" value="Genomic_DNA"/>
</dbReference>
<dbReference type="GO" id="GO:0005524">
    <property type="term" value="F:ATP binding"/>
    <property type="evidence" value="ECO:0007669"/>
    <property type="project" value="UniProtKB-KW"/>
</dbReference>
<keyword evidence="3" id="KW-0547">Nucleotide-binding</keyword>
<dbReference type="PANTHER" id="PTHR42781">
    <property type="entry name" value="SPERMIDINE/PUTRESCINE IMPORT ATP-BINDING PROTEIN POTA"/>
    <property type="match status" value="1"/>
</dbReference>
<dbReference type="GO" id="GO:0043190">
    <property type="term" value="C:ATP-binding cassette (ABC) transporter complex"/>
    <property type="evidence" value="ECO:0007669"/>
    <property type="project" value="InterPro"/>
</dbReference>
<name>A0A9X1VX09_9BURK</name>
<dbReference type="AlphaFoldDB" id="A0A9X1VX09"/>
<accession>A0A9X1VX09</accession>
<evidence type="ECO:0000313" key="7">
    <source>
        <dbReference type="Proteomes" id="UP001139447"/>
    </source>
</evidence>
<feature type="domain" description="ABC transporter" evidence="5">
    <location>
        <begin position="31"/>
        <end position="261"/>
    </location>
</feature>
<dbReference type="InterPro" id="IPR050093">
    <property type="entry name" value="ABC_SmlMolc_Importer"/>
</dbReference>
<evidence type="ECO:0000256" key="2">
    <source>
        <dbReference type="ARBA" id="ARBA00022475"/>
    </source>
</evidence>
<gene>
    <name evidence="6" type="ORF">MMF98_16480</name>
</gene>
<dbReference type="RefSeq" id="WP_243307768.1">
    <property type="nucleotide sequence ID" value="NZ_JALGBI010000002.1"/>
</dbReference>
<dbReference type="Pfam" id="PF08402">
    <property type="entry name" value="TOBE_2"/>
    <property type="match status" value="1"/>
</dbReference>
<keyword evidence="4 6" id="KW-0067">ATP-binding</keyword>
<evidence type="ECO:0000256" key="1">
    <source>
        <dbReference type="ARBA" id="ARBA00022448"/>
    </source>
</evidence>
<keyword evidence="2" id="KW-1003">Cell membrane</keyword>
<keyword evidence="1" id="KW-0813">Transport</keyword>
<dbReference type="InterPro" id="IPR003439">
    <property type="entry name" value="ABC_transporter-like_ATP-bd"/>
</dbReference>
<dbReference type="GO" id="GO:0140359">
    <property type="term" value="F:ABC-type transporter activity"/>
    <property type="evidence" value="ECO:0007669"/>
    <property type="project" value="UniProtKB-ARBA"/>
</dbReference>
<evidence type="ECO:0000259" key="5">
    <source>
        <dbReference type="PROSITE" id="PS50893"/>
    </source>
</evidence>
<dbReference type="Pfam" id="PF00005">
    <property type="entry name" value="ABC_tran"/>
    <property type="match status" value="1"/>
</dbReference>
<comment type="caution">
    <text evidence="6">The sequence shown here is derived from an EMBL/GenBank/DDBJ whole genome shotgun (WGS) entry which is preliminary data.</text>
</comment>
<evidence type="ECO:0000313" key="6">
    <source>
        <dbReference type="EMBL" id="MCJ0764815.1"/>
    </source>
</evidence>
<dbReference type="InterPro" id="IPR003593">
    <property type="entry name" value="AAA+_ATPase"/>
</dbReference>
<organism evidence="6 7">
    <name type="scientific">Variovorax terrae</name>
    <dbReference type="NCBI Taxonomy" id="2923278"/>
    <lineage>
        <taxon>Bacteria</taxon>
        <taxon>Pseudomonadati</taxon>
        <taxon>Pseudomonadota</taxon>
        <taxon>Betaproteobacteria</taxon>
        <taxon>Burkholderiales</taxon>
        <taxon>Comamonadaceae</taxon>
        <taxon>Variovorax</taxon>
    </lineage>
</organism>
<keyword evidence="2" id="KW-0472">Membrane</keyword>
<dbReference type="SUPFAM" id="SSF50331">
    <property type="entry name" value="MOP-like"/>
    <property type="match status" value="1"/>
</dbReference>
<dbReference type="InterPro" id="IPR027417">
    <property type="entry name" value="P-loop_NTPase"/>
</dbReference>
<dbReference type="SUPFAM" id="SSF52540">
    <property type="entry name" value="P-loop containing nucleoside triphosphate hydrolases"/>
    <property type="match status" value="1"/>
</dbReference>
<dbReference type="PROSITE" id="PS00211">
    <property type="entry name" value="ABC_TRANSPORTER_1"/>
    <property type="match status" value="1"/>
</dbReference>
<evidence type="ECO:0000256" key="3">
    <source>
        <dbReference type="ARBA" id="ARBA00022741"/>
    </source>
</evidence>
<dbReference type="PANTHER" id="PTHR42781:SF4">
    <property type="entry name" value="SPERMIDINE_PUTRESCINE IMPORT ATP-BINDING PROTEIN POTA"/>
    <property type="match status" value="1"/>
</dbReference>
<protein>
    <submittedName>
        <fullName evidence="6">ABC transporter ATP-binding protein</fullName>
    </submittedName>
</protein>